<dbReference type="eggNOG" id="ENOG502Z9NJ">
    <property type="taxonomic scope" value="Bacteria"/>
</dbReference>
<keyword evidence="2" id="KW-1185">Reference proteome</keyword>
<dbReference type="AlphaFoldDB" id="Q1YS72"/>
<sequence>MHYSLRSIKKLKLKTFQKIYFKIYILGDISMKALKTAIFAATMMSGATAMAAEVSGNVAIGSDYFFRGIDQAGGEALSGGFDVGFENGFYVGTWASSVDFSGGLELDYYAGYGGSISEDVSYDVGYLYYGYPQGPKTEEFEEVYASISAGDATLGFAYSDDYYASTGHSTYVYFDYGVVLSEAFSLGFHFGTMTASDAANEADDYSISLSTEAAGLGFDLSWIDSSEKGGLFADNEFVLTVSKSL</sequence>
<organism evidence="1 2">
    <name type="scientific">gamma proteobacterium HTCC2207</name>
    <dbReference type="NCBI Taxonomy" id="314287"/>
    <lineage>
        <taxon>Bacteria</taxon>
        <taxon>Pseudomonadati</taxon>
        <taxon>Pseudomonadota</taxon>
        <taxon>Gammaproteobacteria</taxon>
        <taxon>Cellvibrionales</taxon>
        <taxon>Porticoccaceae</taxon>
        <taxon>SAR92 clade</taxon>
    </lineage>
</organism>
<dbReference type="Proteomes" id="UP000005555">
    <property type="component" value="Unassembled WGS sequence"/>
</dbReference>
<dbReference type="NCBIfam" id="TIGR02001">
    <property type="entry name" value="gcw_chp"/>
    <property type="match status" value="1"/>
</dbReference>
<gene>
    <name evidence="1" type="ORF">GB2207_11973</name>
</gene>
<protein>
    <submittedName>
        <fullName evidence="1">Uncharacterized protein</fullName>
    </submittedName>
</protein>
<dbReference type="HOGENOM" id="CLU_074587_1_0_6"/>
<reference evidence="1 2" key="1">
    <citation type="submission" date="2006-03" db="EMBL/GenBank/DDBJ databases">
        <authorList>
            <person name="Giovannoni S.J."/>
            <person name="Cho J.-C."/>
            <person name="Ferriera S."/>
            <person name="Johnson J."/>
            <person name="Kravitz S."/>
            <person name="Halpern A."/>
            <person name="Remington K."/>
            <person name="Beeson K."/>
            <person name="Tran B."/>
            <person name="Rogers Y.-H."/>
            <person name="Friedman R."/>
            <person name="Venter J.C."/>
        </authorList>
    </citation>
    <scope>NUCLEOTIDE SEQUENCE [LARGE SCALE GENOMIC DNA]</scope>
    <source>
        <strain evidence="1 2">HTCC2207</strain>
    </source>
</reference>
<comment type="caution">
    <text evidence="1">The sequence shown here is derived from an EMBL/GenBank/DDBJ whole genome shotgun (WGS) entry which is preliminary data.</text>
</comment>
<evidence type="ECO:0000313" key="2">
    <source>
        <dbReference type="Proteomes" id="UP000005555"/>
    </source>
</evidence>
<evidence type="ECO:0000313" key="1">
    <source>
        <dbReference type="EMBL" id="EAS47334.1"/>
    </source>
</evidence>
<dbReference type="EMBL" id="AAPI01000003">
    <property type="protein sequence ID" value="EAS47334.1"/>
    <property type="molecule type" value="Genomic_DNA"/>
</dbReference>
<dbReference type="STRING" id="314287.GB2207_11973"/>
<name>Q1YS72_9GAMM</name>
<dbReference type="Pfam" id="PF09694">
    <property type="entry name" value="Gcw_chp"/>
    <property type="match status" value="1"/>
</dbReference>
<proteinExistence type="predicted"/>
<dbReference type="InterPro" id="IPR010239">
    <property type="entry name" value="CHP02001"/>
</dbReference>
<accession>Q1YS72</accession>